<organism evidence="4 5">
    <name type="scientific">Alkalicoccobacillus gibsonii</name>
    <dbReference type="NCBI Taxonomy" id="79881"/>
    <lineage>
        <taxon>Bacteria</taxon>
        <taxon>Bacillati</taxon>
        <taxon>Bacillota</taxon>
        <taxon>Bacilli</taxon>
        <taxon>Bacillales</taxon>
        <taxon>Bacillaceae</taxon>
        <taxon>Alkalicoccobacillus</taxon>
    </lineage>
</organism>
<dbReference type="InterPro" id="IPR036680">
    <property type="entry name" value="SPOR-like_sf"/>
</dbReference>
<dbReference type="InterPro" id="IPR007730">
    <property type="entry name" value="SPOR-like_dom"/>
</dbReference>
<protein>
    <recommendedName>
        <fullName evidence="3">SPOR domain-containing protein</fullName>
    </recommendedName>
</protein>
<dbReference type="Gene3D" id="3.30.70.1070">
    <property type="entry name" value="Sporulation related repeat"/>
    <property type="match status" value="1"/>
</dbReference>
<accession>A0ABU9VKC1</accession>
<evidence type="ECO:0000259" key="3">
    <source>
        <dbReference type="PROSITE" id="PS51724"/>
    </source>
</evidence>
<keyword evidence="2" id="KW-0472">Membrane</keyword>
<dbReference type="SUPFAM" id="SSF110997">
    <property type="entry name" value="Sporulation related repeat"/>
    <property type="match status" value="1"/>
</dbReference>
<evidence type="ECO:0000313" key="5">
    <source>
        <dbReference type="Proteomes" id="UP001418796"/>
    </source>
</evidence>
<feature type="compositionally biased region" description="Basic and acidic residues" evidence="1">
    <location>
        <begin position="15"/>
        <end position="26"/>
    </location>
</feature>
<keyword evidence="2" id="KW-0812">Transmembrane</keyword>
<feature type="transmembrane region" description="Helical" evidence="2">
    <location>
        <begin position="98"/>
        <end position="121"/>
    </location>
</feature>
<dbReference type="Proteomes" id="UP001418796">
    <property type="component" value="Unassembled WGS sequence"/>
</dbReference>
<dbReference type="PROSITE" id="PS51724">
    <property type="entry name" value="SPOR"/>
    <property type="match status" value="1"/>
</dbReference>
<comment type="caution">
    <text evidence="4">The sequence shown here is derived from an EMBL/GenBank/DDBJ whole genome shotgun (WGS) entry which is preliminary data.</text>
</comment>
<feature type="domain" description="SPOR" evidence="3">
    <location>
        <begin position="152"/>
        <end position="226"/>
    </location>
</feature>
<feature type="region of interest" description="Disordered" evidence="1">
    <location>
        <begin position="130"/>
        <end position="153"/>
    </location>
</feature>
<feature type="region of interest" description="Disordered" evidence="1">
    <location>
        <begin position="1"/>
        <end position="38"/>
    </location>
</feature>
<gene>
    <name evidence="4" type="ORF">MKY91_14090</name>
</gene>
<dbReference type="EMBL" id="JBCITK010000001">
    <property type="protein sequence ID" value="MEN0644278.1"/>
    <property type="molecule type" value="Genomic_DNA"/>
</dbReference>
<dbReference type="RefSeq" id="WP_343131005.1">
    <property type="nucleotide sequence ID" value="NZ_JBCITK010000001.1"/>
</dbReference>
<proteinExistence type="predicted"/>
<evidence type="ECO:0000256" key="2">
    <source>
        <dbReference type="SAM" id="Phobius"/>
    </source>
</evidence>
<evidence type="ECO:0000256" key="1">
    <source>
        <dbReference type="SAM" id="MobiDB-lite"/>
    </source>
</evidence>
<keyword evidence="5" id="KW-1185">Reference proteome</keyword>
<sequence>MEEKKKSISFQFSKDGTRTDLADKHKPQQKKKKPETEWVFPEPDHVMEKNQLAPPPKEENREIFLWDETKTAESTKKKPTIKKQSFTSIYQKGKALPWALVAAVASAILIGISLGFVTLTFTNGDTTHQTGGEAVEVSTTPAAPENASDAQPSETELYVIQGGAFSTSEASKQVSETFKQDGYPVTIESGGDTELLYIAAAGTKEEAIQLVDLYKEAGHDAFVKKYEVPTPSGEQTEVMKWFDQAGAYLAEVAEASAKNLGETPFEEAEMATLTQHLTQLENQRDAMMESAPDEVKASAQTVMAKLAESSQLLQAETEDNWKVQQLILEAMPIYKKSLEDLRANE</sequence>
<evidence type="ECO:0000313" key="4">
    <source>
        <dbReference type="EMBL" id="MEN0644278.1"/>
    </source>
</evidence>
<reference evidence="4 5" key="1">
    <citation type="submission" date="2024-03" db="EMBL/GenBank/DDBJ databases">
        <title>Bacilli Hybrid Assemblies.</title>
        <authorList>
            <person name="Kovac J."/>
        </authorList>
    </citation>
    <scope>NUCLEOTIDE SEQUENCE [LARGE SCALE GENOMIC DNA]</scope>
    <source>
        <strain evidence="4 5">FSL R7-0666</strain>
    </source>
</reference>
<keyword evidence="2" id="KW-1133">Transmembrane helix</keyword>
<name>A0ABU9VKC1_9BACI</name>